<evidence type="ECO:0000313" key="1">
    <source>
        <dbReference type="EMBL" id="GAA3706943.1"/>
    </source>
</evidence>
<protein>
    <recommendedName>
        <fullName evidence="3">Coenzyme PQQ synthesis protein D (PqqD)</fullName>
    </recommendedName>
</protein>
<dbReference type="Pfam" id="PF05402">
    <property type="entry name" value="PqqD"/>
    <property type="match status" value="1"/>
</dbReference>
<reference evidence="2" key="1">
    <citation type="journal article" date="2019" name="Int. J. Syst. Evol. Microbiol.">
        <title>The Global Catalogue of Microorganisms (GCM) 10K type strain sequencing project: providing services to taxonomists for standard genome sequencing and annotation.</title>
        <authorList>
            <consortium name="The Broad Institute Genomics Platform"/>
            <consortium name="The Broad Institute Genome Sequencing Center for Infectious Disease"/>
            <person name="Wu L."/>
            <person name="Ma J."/>
        </authorList>
    </citation>
    <scope>NUCLEOTIDE SEQUENCE [LARGE SCALE GENOMIC DNA]</scope>
    <source>
        <strain evidence="2">JCM 16548</strain>
    </source>
</reference>
<dbReference type="Proteomes" id="UP001500051">
    <property type="component" value="Unassembled WGS sequence"/>
</dbReference>
<dbReference type="InterPro" id="IPR041881">
    <property type="entry name" value="PqqD_sf"/>
</dbReference>
<accession>A0ABP7DMU2</accession>
<proteinExistence type="predicted"/>
<dbReference type="InterPro" id="IPR008792">
    <property type="entry name" value="PQQD"/>
</dbReference>
<comment type="caution">
    <text evidence="1">The sequence shown here is derived from an EMBL/GenBank/DDBJ whole genome shotgun (WGS) entry which is preliminary data.</text>
</comment>
<organism evidence="1 2">
    <name type="scientific">Microlunatus aurantiacus</name>
    <dbReference type="NCBI Taxonomy" id="446786"/>
    <lineage>
        <taxon>Bacteria</taxon>
        <taxon>Bacillati</taxon>
        <taxon>Actinomycetota</taxon>
        <taxon>Actinomycetes</taxon>
        <taxon>Propionibacteriales</taxon>
        <taxon>Propionibacteriaceae</taxon>
        <taxon>Microlunatus</taxon>
    </lineage>
</organism>
<evidence type="ECO:0000313" key="2">
    <source>
        <dbReference type="Proteomes" id="UP001500051"/>
    </source>
</evidence>
<name>A0ABP7DMU2_9ACTN</name>
<sequence>MLPYSVFRGPTGWSLDVGGDMRLRLDDLTWREIDGDLVVLDLRTSTYLTTNLSATFLMKQLAEERTDSELTDALVSEFAISRAAAERDVHTFVDDLDRRGLLVHA</sequence>
<gene>
    <name evidence="1" type="ORF">GCM10022204_26050</name>
</gene>
<evidence type="ECO:0008006" key="3">
    <source>
        <dbReference type="Google" id="ProtNLM"/>
    </source>
</evidence>
<dbReference type="EMBL" id="BAAAYX010000010">
    <property type="protein sequence ID" value="GAA3706943.1"/>
    <property type="molecule type" value="Genomic_DNA"/>
</dbReference>
<keyword evidence="2" id="KW-1185">Reference proteome</keyword>
<dbReference type="Gene3D" id="1.10.10.1150">
    <property type="entry name" value="Coenzyme PQQ synthesis protein D (PqqD)"/>
    <property type="match status" value="1"/>
</dbReference>